<protein>
    <recommendedName>
        <fullName evidence="1">Transglycosylase SLT domain-containing protein</fullName>
    </recommendedName>
</protein>
<dbReference type="Pfam" id="PF13406">
    <property type="entry name" value="SLT_2"/>
    <property type="match status" value="1"/>
</dbReference>
<dbReference type="SUPFAM" id="SSF53955">
    <property type="entry name" value="Lysozyme-like"/>
    <property type="match status" value="1"/>
</dbReference>
<sequence length="250" mass="26467">MLIVLVLAVIGAIGFGVAALSSKNFSGGNRVDVPDNVPPAAAKPAPSVNIHAPGRTALQLTDWARPLSEQTGIPVQALMAYGNAESIATQSRPQCHVNWNTLAGLGFVETRHGTYDGVRYGAAELNQNGVATPGITGPPLDGNGFAKIEDTDNGDLDGDKQWDRAVGPLQFIPDSWRRYGVDANGDGKADPQQIDDAAASAVRLLCDFDRDLSTPEGWTKAISAYNLSGEYVRKVRDAAANYALNQRPAV</sequence>
<name>A0A364V424_9CORY</name>
<dbReference type="InterPro" id="IPR023346">
    <property type="entry name" value="Lysozyme-like_dom_sf"/>
</dbReference>
<feature type="domain" description="Transglycosylase SLT" evidence="1">
    <location>
        <begin position="162"/>
        <end position="205"/>
    </location>
</feature>
<keyword evidence="3" id="KW-1185">Reference proteome</keyword>
<dbReference type="Proteomes" id="UP000251577">
    <property type="component" value="Unassembled WGS sequence"/>
</dbReference>
<dbReference type="InterPro" id="IPR043426">
    <property type="entry name" value="MltB-like"/>
</dbReference>
<proteinExistence type="predicted"/>
<comment type="caution">
    <text evidence="2">The sequence shown here is derived from an EMBL/GenBank/DDBJ whole genome shotgun (WGS) entry which is preliminary data.</text>
</comment>
<accession>A0A364V424</accession>
<dbReference type="PANTHER" id="PTHR30163">
    <property type="entry name" value="MEMBRANE-BOUND LYTIC MUREIN TRANSGLYCOSYLASE B"/>
    <property type="match status" value="1"/>
</dbReference>
<dbReference type="Gene3D" id="1.10.530.10">
    <property type="match status" value="1"/>
</dbReference>
<gene>
    <name evidence="2" type="ORF">DLJ54_08655</name>
</gene>
<evidence type="ECO:0000259" key="1">
    <source>
        <dbReference type="Pfam" id="PF13406"/>
    </source>
</evidence>
<dbReference type="GO" id="GO:0009253">
    <property type="term" value="P:peptidoglycan catabolic process"/>
    <property type="evidence" value="ECO:0007669"/>
    <property type="project" value="TreeGrafter"/>
</dbReference>
<reference evidence="2 3" key="1">
    <citation type="journal article" date="2018" name="Syst. Appl. Microbiol.">
        <title>Corynebacterium heidelbergense sp. nov., isolated from the preen glands of Egyptian geese (Alopochen aegyptiacus).</title>
        <authorList>
            <person name="Braun M.S."/>
            <person name="Wang E."/>
            <person name="Zimmermann S."/>
            <person name="Wink M."/>
        </authorList>
    </citation>
    <scope>NUCLEOTIDE SEQUENCE [LARGE SCALE GENOMIC DNA]</scope>
    <source>
        <strain evidence="2 3">647</strain>
    </source>
</reference>
<dbReference type="CDD" id="cd13399">
    <property type="entry name" value="Slt35-like"/>
    <property type="match status" value="1"/>
</dbReference>
<evidence type="ECO:0000313" key="2">
    <source>
        <dbReference type="EMBL" id="RAV31383.1"/>
    </source>
</evidence>
<dbReference type="EMBL" id="QHCV01000104">
    <property type="protein sequence ID" value="RAV31383.1"/>
    <property type="molecule type" value="Genomic_DNA"/>
</dbReference>
<organism evidence="2 3">
    <name type="scientific">Corynebacterium heidelbergense</name>
    <dbReference type="NCBI Taxonomy" id="2055947"/>
    <lineage>
        <taxon>Bacteria</taxon>
        <taxon>Bacillati</taxon>
        <taxon>Actinomycetota</taxon>
        <taxon>Actinomycetes</taxon>
        <taxon>Mycobacteriales</taxon>
        <taxon>Corynebacteriaceae</taxon>
        <taxon>Corynebacterium</taxon>
    </lineage>
</organism>
<evidence type="ECO:0000313" key="3">
    <source>
        <dbReference type="Proteomes" id="UP000251577"/>
    </source>
</evidence>
<dbReference type="AlphaFoldDB" id="A0A364V424"/>
<dbReference type="PANTHER" id="PTHR30163:SF8">
    <property type="entry name" value="LYTIC MUREIN TRANSGLYCOSYLASE"/>
    <property type="match status" value="1"/>
</dbReference>
<dbReference type="InterPro" id="IPR031304">
    <property type="entry name" value="SLT_2"/>
</dbReference>
<dbReference type="GO" id="GO:0008933">
    <property type="term" value="F:peptidoglycan lytic transglycosylase activity"/>
    <property type="evidence" value="ECO:0007669"/>
    <property type="project" value="TreeGrafter"/>
</dbReference>